<dbReference type="Gene3D" id="3.90.1150.10">
    <property type="entry name" value="Aspartate Aminotransferase, domain 1"/>
    <property type="match status" value="1"/>
</dbReference>
<evidence type="ECO:0000256" key="1">
    <source>
        <dbReference type="ARBA" id="ARBA00001933"/>
    </source>
</evidence>
<dbReference type="AlphaFoldDB" id="A0A4R1S2R2"/>
<reference evidence="6 7" key="1">
    <citation type="submission" date="2019-03" db="EMBL/GenBank/DDBJ databases">
        <title>Genomic Encyclopedia of Type Strains, Phase IV (KMG-IV): sequencing the most valuable type-strain genomes for metagenomic binning, comparative biology and taxonomic classification.</title>
        <authorList>
            <person name="Goeker M."/>
        </authorList>
    </citation>
    <scope>NUCLEOTIDE SEQUENCE [LARGE SCALE GENOMIC DNA]</scope>
    <source>
        <strain evidence="6 7">LX-B</strain>
    </source>
</reference>
<gene>
    <name evidence="6" type="ORF">EDC14_1005193</name>
</gene>
<dbReference type="Proteomes" id="UP000295008">
    <property type="component" value="Unassembled WGS sequence"/>
</dbReference>
<dbReference type="CDD" id="cd00614">
    <property type="entry name" value="CGS_like"/>
    <property type="match status" value="1"/>
</dbReference>
<evidence type="ECO:0000313" key="7">
    <source>
        <dbReference type="Proteomes" id="UP000295008"/>
    </source>
</evidence>
<protein>
    <submittedName>
        <fullName evidence="6">Cysteine synthase /cystathionine gamma-synthase</fullName>
    </submittedName>
</protein>
<proteinExistence type="inferred from homology"/>
<dbReference type="FunFam" id="3.40.640.10:FF:000009">
    <property type="entry name" value="Cystathionine gamma-synthase homolog"/>
    <property type="match status" value="1"/>
</dbReference>
<dbReference type="PANTHER" id="PTHR11808">
    <property type="entry name" value="TRANS-SULFURATION ENZYME FAMILY MEMBER"/>
    <property type="match status" value="1"/>
</dbReference>
<evidence type="ECO:0000256" key="4">
    <source>
        <dbReference type="PIRSR" id="PIRSR001434-2"/>
    </source>
</evidence>
<keyword evidence="7" id="KW-1185">Reference proteome</keyword>
<comment type="cofactor">
    <cofactor evidence="1 5">
        <name>pyridoxal 5'-phosphate</name>
        <dbReference type="ChEBI" id="CHEBI:597326"/>
    </cofactor>
</comment>
<organism evidence="6 7">
    <name type="scientific">Hydrogenispora ethanolica</name>
    <dbReference type="NCBI Taxonomy" id="1082276"/>
    <lineage>
        <taxon>Bacteria</taxon>
        <taxon>Bacillati</taxon>
        <taxon>Bacillota</taxon>
        <taxon>Hydrogenispora</taxon>
    </lineage>
</organism>
<keyword evidence="3 4" id="KW-0663">Pyridoxal phosphate</keyword>
<dbReference type="OrthoDB" id="9780685at2"/>
<comment type="similarity">
    <text evidence="2 5">Belongs to the trans-sulfuration enzymes family.</text>
</comment>
<dbReference type="SUPFAM" id="SSF53383">
    <property type="entry name" value="PLP-dependent transferases"/>
    <property type="match status" value="1"/>
</dbReference>
<name>A0A4R1S2R2_HYDET</name>
<dbReference type="InterPro" id="IPR015424">
    <property type="entry name" value="PyrdxlP-dep_Trfase"/>
</dbReference>
<dbReference type="InterPro" id="IPR000277">
    <property type="entry name" value="Cys/Met-Metab_PyrdxlP-dep_enz"/>
</dbReference>
<feature type="modified residue" description="N6-(pyridoxal phosphate)lysine" evidence="4">
    <location>
        <position position="196"/>
    </location>
</feature>
<sequence length="378" mass="40764">MKIETVLAHAGLCTDAPTGAVSTPIYQTATFRHPALGVSTGYDYSRSVNPTRQALEQVLAELERGDRGFAFASGMAALTAVLMAFSAGDHIVVSDDLYGGTYRLLERNFKPFGIAASYADATALEALERAVQPGRTKALLIETPTNPLMKVTDLERVIALGHGLGLAVIVDNTFMTPYLQRPLELGADLAVHSGTKFLSGHNDLLSGIVVARTPEWSERIRFVQNSTGAVLGPQDSWLMLRGLKTLALRLERQQANAAGIARWLAAHPAVGRVLYPGLPDHPGHAILARQASGFGAMLSFTVKDPAQVERLINRVRVITFAESLGGVESLITYPVRQTHADIPAEVRERIGVTDDLLRLSVGIEALEDLIADLEQAMQ</sequence>
<dbReference type="Pfam" id="PF01053">
    <property type="entry name" value="Cys_Met_Meta_PP"/>
    <property type="match status" value="1"/>
</dbReference>
<dbReference type="GO" id="GO:0009086">
    <property type="term" value="P:methionine biosynthetic process"/>
    <property type="evidence" value="ECO:0007669"/>
    <property type="project" value="UniProtKB-ARBA"/>
</dbReference>
<evidence type="ECO:0000256" key="5">
    <source>
        <dbReference type="RuleBase" id="RU362118"/>
    </source>
</evidence>
<dbReference type="InterPro" id="IPR015421">
    <property type="entry name" value="PyrdxlP-dep_Trfase_major"/>
</dbReference>
<accession>A0A4R1S2R2</accession>
<dbReference type="GO" id="GO:0005737">
    <property type="term" value="C:cytoplasm"/>
    <property type="evidence" value="ECO:0007669"/>
    <property type="project" value="TreeGrafter"/>
</dbReference>
<dbReference type="EMBL" id="SLUN01000005">
    <property type="protein sequence ID" value="TCL73329.1"/>
    <property type="molecule type" value="Genomic_DNA"/>
</dbReference>
<dbReference type="Gene3D" id="3.40.640.10">
    <property type="entry name" value="Type I PLP-dependent aspartate aminotransferase-like (Major domain)"/>
    <property type="match status" value="1"/>
</dbReference>
<comment type="caution">
    <text evidence="6">The sequence shown here is derived from an EMBL/GenBank/DDBJ whole genome shotgun (WGS) entry which is preliminary data.</text>
</comment>
<evidence type="ECO:0000313" key="6">
    <source>
        <dbReference type="EMBL" id="TCL73329.1"/>
    </source>
</evidence>
<evidence type="ECO:0000256" key="3">
    <source>
        <dbReference type="ARBA" id="ARBA00022898"/>
    </source>
</evidence>
<dbReference type="InterPro" id="IPR054542">
    <property type="entry name" value="Cys_met_metab_PP"/>
</dbReference>
<dbReference type="PROSITE" id="PS00868">
    <property type="entry name" value="CYS_MET_METAB_PP"/>
    <property type="match status" value="1"/>
</dbReference>
<evidence type="ECO:0000256" key="2">
    <source>
        <dbReference type="ARBA" id="ARBA00009077"/>
    </source>
</evidence>
<dbReference type="GO" id="GO:0019346">
    <property type="term" value="P:transsulfuration"/>
    <property type="evidence" value="ECO:0007669"/>
    <property type="project" value="InterPro"/>
</dbReference>
<dbReference type="RefSeq" id="WP_132013473.1">
    <property type="nucleotide sequence ID" value="NZ_SLUN01000005.1"/>
</dbReference>
<dbReference type="PIRSF" id="PIRSF001434">
    <property type="entry name" value="CGS"/>
    <property type="match status" value="1"/>
</dbReference>
<dbReference type="GO" id="GO:0030170">
    <property type="term" value="F:pyridoxal phosphate binding"/>
    <property type="evidence" value="ECO:0007669"/>
    <property type="project" value="InterPro"/>
</dbReference>
<dbReference type="PANTHER" id="PTHR11808:SF90">
    <property type="entry name" value="CYSTATHIONINE GAMMA-SYNTHASE"/>
    <property type="match status" value="1"/>
</dbReference>
<dbReference type="InterPro" id="IPR015422">
    <property type="entry name" value="PyrdxlP-dep_Trfase_small"/>
</dbReference>
<dbReference type="GO" id="GO:0016846">
    <property type="term" value="F:carbon-sulfur lyase activity"/>
    <property type="evidence" value="ECO:0007669"/>
    <property type="project" value="TreeGrafter"/>
</dbReference>
<dbReference type="FunFam" id="3.90.1150.10:FF:000033">
    <property type="entry name" value="Cystathionine gamma-synthase"/>
    <property type="match status" value="1"/>
</dbReference>